<dbReference type="EMBL" id="ML978734">
    <property type="protein sequence ID" value="KAF2085056.1"/>
    <property type="molecule type" value="Genomic_DNA"/>
</dbReference>
<dbReference type="Proteomes" id="UP000799776">
    <property type="component" value="Unassembled WGS sequence"/>
</dbReference>
<evidence type="ECO:0000313" key="3">
    <source>
        <dbReference type="Proteomes" id="UP000799776"/>
    </source>
</evidence>
<feature type="compositionally biased region" description="Basic and acidic residues" evidence="1">
    <location>
        <begin position="1"/>
        <end position="14"/>
    </location>
</feature>
<keyword evidence="3" id="KW-1185">Reference proteome</keyword>
<evidence type="ECO:0000256" key="1">
    <source>
        <dbReference type="SAM" id="MobiDB-lite"/>
    </source>
</evidence>
<evidence type="ECO:0000313" key="2">
    <source>
        <dbReference type="EMBL" id="KAF2085056.1"/>
    </source>
</evidence>
<proteinExistence type="predicted"/>
<sequence length="394" mass="44707">MGQEGSRDEHDRRTGQPHGATTSRYQGEEWSARSAKEADSTVTESVVLNVRWRRRCVVARLWLMVAHGGLISQTKIIFAASCILELKTRCTEERIAGDPVVMGDSGRIDVDDMKVRLTKDLVGAKRREVQRGGPILAGQPRAERSRRIGSGIRCCARRLAMIKDLAGYYKRLSILICDAQTLGFEFATARDLGDSSGSGLRHSYPAALRTFAFRFHAQQRLPGDSLLKRSNGPVVTSFTTLRARRSRNRLQAREDDTAAIWRGLKTSSEKRSRERKESDEKFKKLSAKYKEQLNYMNEYTNFPEVEVRQSNDAGLGSKRRKIKILEDELQYVKADNSVLKEENEEIKKLQVLASSTYARMNTDVAGTFDSPRNTTLRRVRLSAECSIRPFARYY</sequence>
<name>A0A9P4HSY2_9PEZI</name>
<gene>
    <name evidence="2" type="ORF">K490DRAFT_59043</name>
</gene>
<dbReference type="AlphaFoldDB" id="A0A9P4HSY2"/>
<organism evidence="2 3">
    <name type="scientific">Saccharata proteae CBS 121410</name>
    <dbReference type="NCBI Taxonomy" id="1314787"/>
    <lineage>
        <taxon>Eukaryota</taxon>
        <taxon>Fungi</taxon>
        <taxon>Dikarya</taxon>
        <taxon>Ascomycota</taxon>
        <taxon>Pezizomycotina</taxon>
        <taxon>Dothideomycetes</taxon>
        <taxon>Dothideomycetes incertae sedis</taxon>
        <taxon>Botryosphaeriales</taxon>
        <taxon>Saccharataceae</taxon>
        <taxon>Saccharata</taxon>
    </lineage>
</organism>
<protein>
    <submittedName>
        <fullName evidence="2">Uncharacterized protein</fullName>
    </submittedName>
</protein>
<feature type="compositionally biased region" description="Basic and acidic residues" evidence="1">
    <location>
        <begin position="26"/>
        <end position="36"/>
    </location>
</feature>
<comment type="caution">
    <text evidence="2">The sequence shown here is derived from an EMBL/GenBank/DDBJ whole genome shotgun (WGS) entry which is preliminary data.</text>
</comment>
<reference evidence="2" key="1">
    <citation type="journal article" date="2020" name="Stud. Mycol.">
        <title>101 Dothideomycetes genomes: a test case for predicting lifestyles and emergence of pathogens.</title>
        <authorList>
            <person name="Haridas S."/>
            <person name="Albert R."/>
            <person name="Binder M."/>
            <person name="Bloem J."/>
            <person name="Labutti K."/>
            <person name="Salamov A."/>
            <person name="Andreopoulos B."/>
            <person name="Baker S."/>
            <person name="Barry K."/>
            <person name="Bills G."/>
            <person name="Bluhm B."/>
            <person name="Cannon C."/>
            <person name="Castanera R."/>
            <person name="Culley D."/>
            <person name="Daum C."/>
            <person name="Ezra D."/>
            <person name="Gonzalez J."/>
            <person name="Henrissat B."/>
            <person name="Kuo A."/>
            <person name="Liang C."/>
            <person name="Lipzen A."/>
            <person name="Lutzoni F."/>
            <person name="Magnuson J."/>
            <person name="Mondo S."/>
            <person name="Nolan M."/>
            <person name="Ohm R."/>
            <person name="Pangilinan J."/>
            <person name="Park H.-J."/>
            <person name="Ramirez L."/>
            <person name="Alfaro M."/>
            <person name="Sun H."/>
            <person name="Tritt A."/>
            <person name="Yoshinaga Y."/>
            <person name="Zwiers L.-H."/>
            <person name="Turgeon B."/>
            <person name="Goodwin S."/>
            <person name="Spatafora J."/>
            <person name="Crous P."/>
            <person name="Grigoriev I."/>
        </authorList>
    </citation>
    <scope>NUCLEOTIDE SEQUENCE</scope>
    <source>
        <strain evidence="2">CBS 121410</strain>
    </source>
</reference>
<accession>A0A9P4HSY2</accession>
<feature type="region of interest" description="Disordered" evidence="1">
    <location>
        <begin position="1"/>
        <end position="36"/>
    </location>
</feature>